<keyword evidence="5 9" id="KW-1133">Transmembrane helix</keyword>
<reference evidence="11 12" key="1">
    <citation type="submission" date="2016-07" db="EMBL/GenBank/DDBJ databases">
        <title>Pervasive Adenine N6-methylation of Active Genes in Fungi.</title>
        <authorList>
            <consortium name="DOE Joint Genome Institute"/>
            <person name="Mondo S.J."/>
            <person name="Dannebaum R.O."/>
            <person name="Kuo R.C."/>
            <person name="Labutti K."/>
            <person name="Haridas S."/>
            <person name="Kuo A."/>
            <person name="Salamov A."/>
            <person name="Ahrendt S.R."/>
            <person name="Lipzen A."/>
            <person name="Sullivan W."/>
            <person name="Andreopoulos W.B."/>
            <person name="Clum A."/>
            <person name="Lindquist E."/>
            <person name="Daum C."/>
            <person name="Ramamoorthy G.K."/>
            <person name="Gryganskyi A."/>
            <person name="Culley D."/>
            <person name="Magnuson J.K."/>
            <person name="James T.Y."/>
            <person name="O'Malley M.A."/>
            <person name="Stajich J.E."/>
            <person name="Spatafora J.W."/>
            <person name="Visel A."/>
            <person name="Grigoriev I.V."/>
        </authorList>
    </citation>
    <scope>NUCLEOTIDE SEQUENCE [LARGE SCALE GENOMIC DNA]</scope>
    <source>
        <strain evidence="11 12">ATCC 12442</strain>
    </source>
</reference>
<dbReference type="InterPro" id="IPR015260">
    <property type="entry name" value="Syntaxin-6/10/61_N"/>
</dbReference>
<dbReference type="Pfam" id="PF09177">
    <property type="entry name" value="STX6_10_61_N"/>
    <property type="match status" value="1"/>
</dbReference>
<dbReference type="Proteomes" id="UP000193922">
    <property type="component" value="Unassembled WGS sequence"/>
</dbReference>
<keyword evidence="6" id="KW-0333">Golgi apparatus</keyword>
<name>A0A1Y1W644_9FUNG</name>
<keyword evidence="3 9" id="KW-0812">Transmembrane</keyword>
<accession>A0A1Y1W644</accession>
<evidence type="ECO:0000256" key="3">
    <source>
        <dbReference type="ARBA" id="ARBA00022692"/>
    </source>
</evidence>
<dbReference type="GeneID" id="63801333"/>
<evidence type="ECO:0000313" key="12">
    <source>
        <dbReference type="Proteomes" id="UP000193922"/>
    </source>
</evidence>
<dbReference type="PROSITE" id="PS00914">
    <property type="entry name" value="SYNTAXIN"/>
    <property type="match status" value="1"/>
</dbReference>
<keyword evidence="2" id="KW-0813">Transport</keyword>
<dbReference type="AlphaFoldDB" id="A0A1Y1W644"/>
<dbReference type="SUPFAM" id="SSF58038">
    <property type="entry name" value="SNARE fusion complex"/>
    <property type="match status" value="1"/>
</dbReference>
<comment type="subcellular location">
    <subcellularLocation>
        <location evidence="8">Golgi apparatus</location>
        <location evidence="8">trans-Golgi network membrane</location>
        <topology evidence="8">Single-pass type IV membrane protein</topology>
    </subcellularLocation>
</comment>
<dbReference type="OrthoDB" id="546861at2759"/>
<dbReference type="GO" id="GO:0031090">
    <property type="term" value="C:organelle membrane"/>
    <property type="evidence" value="ECO:0007669"/>
    <property type="project" value="UniProtKB-ARBA"/>
</dbReference>
<dbReference type="PROSITE" id="PS50192">
    <property type="entry name" value="T_SNARE"/>
    <property type="match status" value="1"/>
</dbReference>
<dbReference type="InterPro" id="IPR010989">
    <property type="entry name" value="SNARE"/>
</dbReference>
<dbReference type="GO" id="GO:0005802">
    <property type="term" value="C:trans-Golgi network"/>
    <property type="evidence" value="ECO:0007669"/>
    <property type="project" value="UniProtKB-ARBA"/>
</dbReference>
<evidence type="ECO:0000256" key="4">
    <source>
        <dbReference type="ARBA" id="ARBA00022927"/>
    </source>
</evidence>
<evidence type="ECO:0000256" key="2">
    <source>
        <dbReference type="ARBA" id="ARBA00022448"/>
    </source>
</evidence>
<dbReference type="GO" id="GO:0048193">
    <property type="term" value="P:Golgi vesicle transport"/>
    <property type="evidence" value="ECO:0007669"/>
    <property type="project" value="InterPro"/>
</dbReference>
<dbReference type="SUPFAM" id="SSF47661">
    <property type="entry name" value="t-snare proteins"/>
    <property type="match status" value="1"/>
</dbReference>
<dbReference type="Gene3D" id="1.20.5.110">
    <property type="match status" value="1"/>
</dbReference>
<protein>
    <submittedName>
        <fullName evidence="11">t-SNARE</fullName>
    </submittedName>
</protein>
<keyword evidence="4" id="KW-0653">Protein transport</keyword>
<evidence type="ECO:0000313" key="11">
    <source>
        <dbReference type="EMBL" id="ORX69007.1"/>
    </source>
</evidence>
<sequence length="186" mass="21248">MSDPFVIVQDDVVSAFGQIKSLFAAWKRLSGKRRSQQEENEFQFTTDELYSTISSISTDLEDLQETINVARGSPEEYGLTPAQIKDRQAFQQEQQMIINQQDQHLDSMLDTVRNLHGIAGTMNTELDDQAILLDEMGDLVERTQSKIDVARKKVNEFLRDKSNRSLRAILILFLVILVLLVLIIFT</sequence>
<feature type="transmembrane region" description="Helical" evidence="9">
    <location>
        <begin position="166"/>
        <end position="185"/>
    </location>
</feature>
<dbReference type="Gene3D" id="1.20.58.90">
    <property type="match status" value="1"/>
</dbReference>
<comment type="caution">
    <text evidence="11">The sequence shown here is derived from an EMBL/GenBank/DDBJ whole genome shotgun (WGS) entry which is preliminary data.</text>
</comment>
<dbReference type="InterPro" id="IPR000727">
    <property type="entry name" value="T_SNARE_dom"/>
</dbReference>
<dbReference type="GO" id="GO:0006886">
    <property type="term" value="P:intracellular protein transport"/>
    <property type="evidence" value="ECO:0007669"/>
    <property type="project" value="InterPro"/>
</dbReference>
<evidence type="ECO:0000259" key="10">
    <source>
        <dbReference type="PROSITE" id="PS50192"/>
    </source>
</evidence>
<organism evidence="11 12">
    <name type="scientific">Linderina pennispora</name>
    <dbReference type="NCBI Taxonomy" id="61395"/>
    <lineage>
        <taxon>Eukaryota</taxon>
        <taxon>Fungi</taxon>
        <taxon>Fungi incertae sedis</taxon>
        <taxon>Zoopagomycota</taxon>
        <taxon>Kickxellomycotina</taxon>
        <taxon>Kickxellomycetes</taxon>
        <taxon>Kickxellales</taxon>
        <taxon>Kickxellaceae</taxon>
        <taxon>Linderina</taxon>
    </lineage>
</organism>
<dbReference type="PANTHER" id="PTHR12791">
    <property type="entry name" value="GOLGI SNARE BET1-RELATED"/>
    <property type="match status" value="1"/>
</dbReference>
<evidence type="ECO:0000256" key="8">
    <source>
        <dbReference type="ARBA" id="ARBA00037801"/>
    </source>
</evidence>
<comment type="similarity">
    <text evidence="1">Belongs to the syntaxin family.</text>
</comment>
<evidence type="ECO:0000256" key="1">
    <source>
        <dbReference type="ARBA" id="ARBA00009063"/>
    </source>
</evidence>
<keyword evidence="12" id="KW-1185">Reference proteome</keyword>
<dbReference type="InterPro" id="IPR006012">
    <property type="entry name" value="Syntaxin/epimorphin_CS"/>
</dbReference>
<dbReference type="EMBL" id="MCFD01000008">
    <property type="protein sequence ID" value="ORX69007.1"/>
    <property type="molecule type" value="Genomic_DNA"/>
</dbReference>
<dbReference type="RefSeq" id="XP_040742739.1">
    <property type="nucleotide sequence ID" value="XM_040884685.1"/>
</dbReference>
<dbReference type="FunFam" id="1.20.58.90:FF:000004">
    <property type="entry name" value="Syntaxin 10"/>
    <property type="match status" value="1"/>
</dbReference>
<feature type="domain" description="T-SNARE coiled-coil homology" evidence="10">
    <location>
        <begin position="95"/>
        <end position="157"/>
    </location>
</feature>
<dbReference type="SMART" id="SM00397">
    <property type="entry name" value="t_SNARE"/>
    <property type="match status" value="1"/>
</dbReference>
<keyword evidence="7 9" id="KW-0472">Membrane</keyword>
<dbReference type="CDD" id="cd15851">
    <property type="entry name" value="SNARE_Syntaxin6"/>
    <property type="match status" value="1"/>
</dbReference>
<dbReference type="GO" id="GO:0005484">
    <property type="term" value="F:SNAP receptor activity"/>
    <property type="evidence" value="ECO:0007669"/>
    <property type="project" value="InterPro"/>
</dbReference>
<dbReference type="STRING" id="61395.A0A1Y1W644"/>
<proteinExistence type="inferred from homology"/>
<evidence type="ECO:0000256" key="9">
    <source>
        <dbReference type="SAM" id="Phobius"/>
    </source>
</evidence>
<gene>
    <name evidence="11" type="ORF">DL89DRAFT_224413</name>
</gene>
<evidence type="ECO:0000256" key="7">
    <source>
        <dbReference type="ARBA" id="ARBA00023136"/>
    </source>
</evidence>
<evidence type="ECO:0000256" key="5">
    <source>
        <dbReference type="ARBA" id="ARBA00022989"/>
    </source>
</evidence>
<evidence type="ECO:0000256" key="6">
    <source>
        <dbReference type="ARBA" id="ARBA00023034"/>
    </source>
</evidence>